<evidence type="ECO:0000313" key="4">
    <source>
        <dbReference type="EMBL" id="KAK4133875.1"/>
    </source>
</evidence>
<dbReference type="Pfam" id="PF00857">
    <property type="entry name" value="Isochorismatase"/>
    <property type="match status" value="1"/>
</dbReference>
<comment type="similarity">
    <text evidence="1">Belongs to the isochorismatase family.</text>
</comment>
<evidence type="ECO:0000256" key="1">
    <source>
        <dbReference type="ARBA" id="ARBA00006336"/>
    </source>
</evidence>
<dbReference type="InterPro" id="IPR036380">
    <property type="entry name" value="Isochorismatase-like_sf"/>
</dbReference>
<feature type="region of interest" description="Disordered" evidence="2">
    <location>
        <begin position="252"/>
        <end position="457"/>
    </location>
</feature>
<evidence type="ECO:0000259" key="3">
    <source>
        <dbReference type="PROSITE" id="PS51471"/>
    </source>
</evidence>
<dbReference type="PANTHER" id="PTHR31212">
    <property type="entry name" value="ALPHA-KETOGLUTARATE-DEPENDENT DIOXYGENASE ALKB HOMOLOG 3"/>
    <property type="match status" value="1"/>
</dbReference>
<dbReference type="SUPFAM" id="SSF52499">
    <property type="entry name" value="Isochorismatase-like hydrolases"/>
    <property type="match status" value="1"/>
</dbReference>
<dbReference type="InterPro" id="IPR027450">
    <property type="entry name" value="AlkB-like"/>
</dbReference>
<evidence type="ECO:0000313" key="5">
    <source>
        <dbReference type="Proteomes" id="UP001304895"/>
    </source>
</evidence>
<name>A0AAN6UJ67_9PEZI</name>
<feature type="compositionally biased region" description="Polar residues" evidence="2">
    <location>
        <begin position="425"/>
        <end position="441"/>
    </location>
</feature>
<feature type="domain" description="Fe2OG dioxygenase" evidence="3">
    <location>
        <begin position="556"/>
        <end position="673"/>
    </location>
</feature>
<dbReference type="PROSITE" id="PS51471">
    <property type="entry name" value="FE2OG_OXY"/>
    <property type="match status" value="1"/>
</dbReference>
<dbReference type="Gene3D" id="2.60.120.590">
    <property type="entry name" value="Alpha-ketoglutarate-dependent dioxygenase AlkB-like"/>
    <property type="match status" value="1"/>
</dbReference>
<dbReference type="Pfam" id="PF13532">
    <property type="entry name" value="2OG-FeII_Oxy_2"/>
    <property type="match status" value="1"/>
</dbReference>
<keyword evidence="5" id="KW-1185">Reference proteome</keyword>
<dbReference type="CDD" id="cd00431">
    <property type="entry name" value="cysteine_hydrolases"/>
    <property type="match status" value="1"/>
</dbReference>
<feature type="compositionally biased region" description="Basic and acidic residues" evidence="2">
    <location>
        <begin position="350"/>
        <end position="359"/>
    </location>
</feature>
<protein>
    <recommendedName>
        <fullName evidence="3">Fe2OG dioxygenase domain-containing protein</fullName>
    </recommendedName>
</protein>
<reference evidence="4" key="2">
    <citation type="submission" date="2023-05" db="EMBL/GenBank/DDBJ databases">
        <authorList>
            <consortium name="Lawrence Berkeley National Laboratory"/>
            <person name="Steindorff A."/>
            <person name="Hensen N."/>
            <person name="Bonometti L."/>
            <person name="Westerberg I."/>
            <person name="Brannstrom I.O."/>
            <person name="Guillou S."/>
            <person name="Cros-Aarteil S."/>
            <person name="Calhoun S."/>
            <person name="Haridas S."/>
            <person name="Kuo A."/>
            <person name="Mondo S."/>
            <person name="Pangilinan J."/>
            <person name="Riley R."/>
            <person name="Labutti K."/>
            <person name="Andreopoulos B."/>
            <person name="Lipzen A."/>
            <person name="Chen C."/>
            <person name="Yanf M."/>
            <person name="Daum C."/>
            <person name="Ng V."/>
            <person name="Clum A."/>
            <person name="Ohm R."/>
            <person name="Martin F."/>
            <person name="Silar P."/>
            <person name="Natvig D."/>
            <person name="Lalanne C."/>
            <person name="Gautier V."/>
            <person name="Ament-Velasquez S.L."/>
            <person name="Kruys A."/>
            <person name="Hutchinson M.I."/>
            <person name="Powell A.J."/>
            <person name="Barry K."/>
            <person name="Miller A.N."/>
            <person name="Grigoriev I.V."/>
            <person name="Debuchy R."/>
            <person name="Gladieux P."/>
            <person name="Thoren M.H."/>
            <person name="Johannesson H."/>
        </authorList>
    </citation>
    <scope>NUCLEOTIDE SEQUENCE</scope>
    <source>
        <strain evidence="4">CBS 123565</strain>
    </source>
</reference>
<evidence type="ECO:0000256" key="2">
    <source>
        <dbReference type="SAM" id="MobiDB-lite"/>
    </source>
</evidence>
<dbReference type="SUPFAM" id="SSF51197">
    <property type="entry name" value="Clavaminate synthase-like"/>
    <property type="match status" value="1"/>
</dbReference>
<dbReference type="Gene3D" id="3.40.50.850">
    <property type="entry name" value="Isochorismatase-like"/>
    <property type="match status" value="1"/>
</dbReference>
<organism evidence="4 5">
    <name type="scientific">Trichocladium antarcticum</name>
    <dbReference type="NCBI Taxonomy" id="1450529"/>
    <lineage>
        <taxon>Eukaryota</taxon>
        <taxon>Fungi</taxon>
        <taxon>Dikarya</taxon>
        <taxon>Ascomycota</taxon>
        <taxon>Pezizomycotina</taxon>
        <taxon>Sordariomycetes</taxon>
        <taxon>Sordariomycetidae</taxon>
        <taxon>Sordariales</taxon>
        <taxon>Chaetomiaceae</taxon>
        <taxon>Trichocladium</taxon>
    </lineage>
</organism>
<reference evidence="4" key="1">
    <citation type="journal article" date="2023" name="Mol. Phylogenet. Evol.">
        <title>Genome-scale phylogeny and comparative genomics of the fungal order Sordariales.</title>
        <authorList>
            <person name="Hensen N."/>
            <person name="Bonometti L."/>
            <person name="Westerberg I."/>
            <person name="Brannstrom I.O."/>
            <person name="Guillou S."/>
            <person name="Cros-Aarteil S."/>
            <person name="Calhoun S."/>
            <person name="Haridas S."/>
            <person name="Kuo A."/>
            <person name="Mondo S."/>
            <person name="Pangilinan J."/>
            <person name="Riley R."/>
            <person name="LaButti K."/>
            <person name="Andreopoulos B."/>
            <person name="Lipzen A."/>
            <person name="Chen C."/>
            <person name="Yan M."/>
            <person name="Daum C."/>
            <person name="Ng V."/>
            <person name="Clum A."/>
            <person name="Steindorff A."/>
            <person name="Ohm R.A."/>
            <person name="Martin F."/>
            <person name="Silar P."/>
            <person name="Natvig D.O."/>
            <person name="Lalanne C."/>
            <person name="Gautier V."/>
            <person name="Ament-Velasquez S.L."/>
            <person name="Kruys A."/>
            <person name="Hutchinson M.I."/>
            <person name="Powell A.J."/>
            <person name="Barry K."/>
            <person name="Miller A.N."/>
            <person name="Grigoriev I.V."/>
            <person name="Debuchy R."/>
            <person name="Gladieux P."/>
            <person name="Hiltunen Thoren M."/>
            <person name="Johannesson H."/>
        </authorList>
    </citation>
    <scope>NUCLEOTIDE SEQUENCE</scope>
    <source>
        <strain evidence="4">CBS 123565</strain>
    </source>
</reference>
<proteinExistence type="inferred from homology"/>
<gene>
    <name evidence="4" type="ORF">BT67DRAFT_33367</name>
</gene>
<dbReference type="EMBL" id="MU853410">
    <property type="protein sequence ID" value="KAK4133875.1"/>
    <property type="molecule type" value="Genomic_DNA"/>
</dbReference>
<dbReference type="SUPFAM" id="SSF47616">
    <property type="entry name" value="GST C-terminal domain-like"/>
    <property type="match status" value="1"/>
</dbReference>
<comment type="caution">
    <text evidence="4">The sequence shown here is derived from an EMBL/GenBank/DDBJ whole genome shotgun (WGS) entry which is preliminary data.</text>
</comment>
<dbReference type="InterPro" id="IPR032854">
    <property type="entry name" value="ALKBH3"/>
</dbReference>
<accession>A0AAN6UJ67</accession>
<dbReference type="InterPro" id="IPR005123">
    <property type="entry name" value="Oxoglu/Fe-dep_dioxygenase_dom"/>
</dbReference>
<dbReference type="Proteomes" id="UP001304895">
    <property type="component" value="Unassembled WGS sequence"/>
</dbReference>
<dbReference type="InterPro" id="IPR036282">
    <property type="entry name" value="Glutathione-S-Trfase_C_sf"/>
</dbReference>
<dbReference type="GO" id="GO:0051213">
    <property type="term" value="F:dioxygenase activity"/>
    <property type="evidence" value="ECO:0007669"/>
    <property type="project" value="InterPro"/>
</dbReference>
<dbReference type="PANTHER" id="PTHR31212:SF5">
    <property type="entry name" value="ISOCHORISMATASE FAMILY PROTEIN FAMILY (AFU_ORTHOLOGUE AFUA_3G14500)"/>
    <property type="match status" value="1"/>
</dbReference>
<dbReference type="AlphaFoldDB" id="A0AAN6UJ67"/>
<sequence length="968" mass="102852">MPSTFTITPSMIPVVQTRKALLILDLQNDFLSADGVLQTDEPEGCLARTLELAKAFRDSGAGDVIWVRSEFECHRSLAGDGDQIITADGFLRPHRATSTRGRQPTSSAHDTGLMEADEEAFLSIPAGADKTPCVRKGTRGAAFAPAVQAAVVAGRDIVVTKSHYSAFASGQQQLVQLLRGRFVTQLYVCGALTNISIYATALDAGRHGYETTLVEDCCAYRRGMRHLNALRQLNQLTGSEAIHSDSLLDAIRPPAAPSRPTGLSPCLAKLGMDMVGSGSPEASPAAGPRSTSTKRASPQPDRGGRKRLAPPRHAPVPVEQTRPEVGPARPSNDTAPLEIDPEPSLSDGESPEKRPEEAQRTAGAATAERGELLLASAKGPAQAPRARSTKTEQQPRIRNQIRQRVLRPSSAKTPETPIPRAAKPTRTQSNAPMHTPSTTAQPHPEPDSPPSMATNDAAAPVCSAPLCEGDTTVITNVLTPGLAAGAFERLLDEVSWAGMSHMGGEVPRRIAVQGAIADDGSMPVYRHPADESPPLLPFSPTVLQIKEEIETHLGHPVNHVLIQHYRSGSDYISEHSDKTLDIAPGSFIANVSLGAERTMVFRTKRPPQKTTDDDPPAARRTHRAPLPHNSLCRMGPATNTRWLHAIRPDRRAARDKTPPEQGARVSLTFRRIATFLDAGQSRIWGQGATAKTRARARPVVNGQTDDAVAMLRAFGRENHTGSGFDWAREYGPGFDVLHMGVPKRFCAGSADALGNAAVVLALAELGVGWARGSVDGPGRFEDNDVGRAVAHGAGAVLRYLDAVYGPGRRYDQMLPREVARRFARLQQALDLRGEWRRVGEVGAVGGGGGGDGASTESETAAVRQLLATALADWEGYARDAAAAVAVSASTEPAPAPAAGDTTAATSAPGFYIAGGSQPSPADFALWPVLHDMVRVCGDGVLGAHLGQYYAAFKQRSSVAKALGPPTEE</sequence>
<feature type="region of interest" description="Disordered" evidence="2">
    <location>
        <begin position="603"/>
        <end position="634"/>
    </location>
</feature>
<dbReference type="InterPro" id="IPR000868">
    <property type="entry name" value="Isochorismatase-like_dom"/>
</dbReference>
<dbReference type="GO" id="GO:0006307">
    <property type="term" value="P:DNA alkylation repair"/>
    <property type="evidence" value="ECO:0007669"/>
    <property type="project" value="InterPro"/>
</dbReference>
<dbReference type="InterPro" id="IPR037151">
    <property type="entry name" value="AlkB-like_sf"/>
</dbReference>